<gene>
    <name evidence="1" type="ORF">NG799_02235</name>
</gene>
<sequence>MDKFRVKLIAKTPNPQQVIYAAMHQDYSEGFVYDEKDEWPSEEKCGEIIVKRLLSGDRGHYGCLEHVGIVLNCQHPALKRLGFMPR</sequence>
<dbReference type="SUPFAM" id="SSF69796">
    <property type="entry name" value="Thymidylate synthase-complementing protein Thy1"/>
    <property type="match status" value="1"/>
</dbReference>
<dbReference type="Gene3D" id="3.30.1360.170">
    <property type="match status" value="1"/>
</dbReference>
<dbReference type="RefSeq" id="WP_368004863.1">
    <property type="nucleotide sequence ID" value="NZ_JAMXFF010000002.1"/>
</dbReference>
<dbReference type="InterPro" id="IPR003669">
    <property type="entry name" value="Thymidylate_synthase_ThyX"/>
</dbReference>
<dbReference type="InterPro" id="IPR036098">
    <property type="entry name" value="Thymidylate_synthase_ThyX_sf"/>
</dbReference>
<dbReference type="EMBL" id="JAMXFF010000002">
    <property type="protein sequence ID" value="MCT7965152.1"/>
    <property type="molecule type" value="Genomic_DNA"/>
</dbReference>
<evidence type="ECO:0000313" key="1">
    <source>
        <dbReference type="EMBL" id="MCT7965152.1"/>
    </source>
</evidence>
<reference evidence="1 2" key="1">
    <citation type="journal article" date="2022" name="Front. Microbiol.">
        <title>High genomic differentiation and limited gene flow indicate recent cryptic speciation within the genus Laspinema (cyanobacteria).</title>
        <authorList>
            <person name="Stanojkovic A."/>
            <person name="Skoupy S."/>
            <person name="Skaloud P."/>
            <person name="Dvorak P."/>
        </authorList>
    </citation>
    <scope>NUCLEOTIDE SEQUENCE [LARGE SCALE GENOMIC DNA]</scope>
    <source>
        <strain evidence="1 2">D2a</strain>
    </source>
</reference>
<keyword evidence="2" id="KW-1185">Reference proteome</keyword>
<evidence type="ECO:0000313" key="2">
    <source>
        <dbReference type="Proteomes" id="UP001525890"/>
    </source>
</evidence>
<accession>A0ABT2MNY8</accession>
<dbReference type="Proteomes" id="UP001525890">
    <property type="component" value="Unassembled WGS sequence"/>
</dbReference>
<comment type="caution">
    <text evidence="1">The sequence shown here is derived from an EMBL/GenBank/DDBJ whole genome shotgun (WGS) entry which is preliminary data.</text>
</comment>
<name>A0ABT2MNY8_9CYAN</name>
<organism evidence="1 2">
    <name type="scientific">Laspinema palackyanum D2a</name>
    <dbReference type="NCBI Taxonomy" id="2953684"/>
    <lineage>
        <taxon>Bacteria</taxon>
        <taxon>Bacillati</taxon>
        <taxon>Cyanobacteriota</taxon>
        <taxon>Cyanophyceae</taxon>
        <taxon>Oscillatoriophycideae</taxon>
        <taxon>Oscillatoriales</taxon>
        <taxon>Laspinemataceae</taxon>
        <taxon>Laspinema</taxon>
        <taxon>Laspinema palackyanum</taxon>
    </lineage>
</organism>
<proteinExistence type="predicted"/>
<dbReference type="Pfam" id="PF02511">
    <property type="entry name" value="Thy1"/>
    <property type="match status" value="1"/>
</dbReference>
<protein>
    <submittedName>
        <fullName evidence="1">Thymidylate synthase</fullName>
    </submittedName>
</protein>